<dbReference type="OrthoDB" id="10610828at2759"/>
<dbReference type="AlphaFoldDB" id="A0A9P9JGV2"/>
<organism evidence="1 2">
    <name type="scientific">Dactylonectria macrodidyma</name>
    <dbReference type="NCBI Taxonomy" id="307937"/>
    <lineage>
        <taxon>Eukaryota</taxon>
        <taxon>Fungi</taxon>
        <taxon>Dikarya</taxon>
        <taxon>Ascomycota</taxon>
        <taxon>Pezizomycotina</taxon>
        <taxon>Sordariomycetes</taxon>
        <taxon>Hypocreomycetidae</taxon>
        <taxon>Hypocreales</taxon>
        <taxon>Nectriaceae</taxon>
        <taxon>Dactylonectria</taxon>
    </lineage>
</organism>
<dbReference type="Proteomes" id="UP000738349">
    <property type="component" value="Unassembled WGS sequence"/>
</dbReference>
<name>A0A9P9JGV2_9HYPO</name>
<dbReference type="EMBL" id="JAGMUV010000002">
    <property type="protein sequence ID" value="KAH7170013.1"/>
    <property type="molecule type" value="Genomic_DNA"/>
</dbReference>
<sequence>MRIALSCPCVASLALSQKGCLPGSGRGHPQPRPGRGPGACCSQLFRPLRLGLVGVPRWAAASIMMHCLLACCWSFPSGGPVDDAVTCFCWPSFFFSRTHSPLFSPNLSALVHPAISAIYLTGSGRPTSSPWGFLQLSAARRRLHLIMGHGDWVPLTLPFALGSWPPELNCFLCFALPPSIDLTFSPPLLQLHPN</sequence>
<reference evidence="1" key="1">
    <citation type="journal article" date="2021" name="Nat. Commun.">
        <title>Genetic determinants of endophytism in the Arabidopsis root mycobiome.</title>
        <authorList>
            <person name="Mesny F."/>
            <person name="Miyauchi S."/>
            <person name="Thiergart T."/>
            <person name="Pickel B."/>
            <person name="Atanasova L."/>
            <person name="Karlsson M."/>
            <person name="Huettel B."/>
            <person name="Barry K.W."/>
            <person name="Haridas S."/>
            <person name="Chen C."/>
            <person name="Bauer D."/>
            <person name="Andreopoulos W."/>
            <person name="Pangilinan J."/>
            <person name="LaButti K."/>
            <person name="Riley R."/>
            <person name="Lipzen A."/>
            <person name="Clum A."/>
            <person name="Drula E."/>
            <person name="Henrissat B."/>
            <person name="Kohler A."/>
            <person name="Grigoriev I.V."/>
            <person name="Martin F.M."/>
            <person name="Hacquard S."/>
        </authorList>
    </citation>
    <scope>NUCLEOTIDE SEQUENCE</scope>
    <source>
        <strain evidence="1">MPI-CAGE-AT-0147</strain>
    </source>
</reference>
<keyword evidence="2" id="KW-1185">Reference proteome</keyword>
<proteinExistence type="predicted"/>
<evidence type="ECO:0000313" key="1">
    <source>
        <dbReference type="EMBL" id="KAH7170013.1"/>
    </source>
</evidence>
<protein>
    <submittedName>
        <fullName evidence="1">Uncharacterized protein</fullName>
    </submittedName>
</protein>
<evidence type="ECO:0000313" key="2">
    <source>
        <dbReference type="Proteomes" id="UP000738349"/>
    </source>
</evidence>
<accession>A0A9P9JGV2</accession>
<gene>
    <name evidence="1" type="ORF">EDB81DRAFT_150873</name>
</gene>
<comment type="caution">
    <text evidence="1">The sequence shown here is derived from an EMBL/GenBank/DDBJ whole genome shotgun (WGS) entry which is preliminary data.</text>
</comment>